<dbReference type="InterPro" id="IPR014756">
    <property type="entry name" value="Ig_E-set"/>
</dbReference>
<feature type="compositionally biased region" description="Basic and acidic residues" evidence="2">
    <location>
        <begin position="1"/>
        <end position="15"/>
    </location>
</feature>
<dbReference type="EC" id="3.1.3.16" evidence="1"/>
<keyword evidence="1" id="KW-0460">Magnesium</keyword>
<evidence type="ECO:0000313" key="4">
    <source>
        <dbReference type="EMBL" id="CAD9170468.1"/>
    </source>
</evidence>
<dbReference type="PANTHER" id="PTHR12320:SF1">
    <property type="entry name" value="PROTEIN PHOSPHATASE PTC7 HOMOLOG"/>
    <property type="match status" value="1"/>
</dbReference>
<dbReference type="InterPro" id="IPR013783">
    <property type="entry name" value="Ig-like_fold"/>
</dbReference>
<dbReference type="SUPFAM" id="SSF81296">
    <property type="entry name" value="E set domains"/>
    <property type="match status" value="1"/>
</dbReference>
<dbReference type="InterPro" id="IPR039123">
    <property type="entry name" value="PPTC7"/>
</dbReference>
<evidence type="ECO:0000256" key="1">
    <source>
        <dbReference type="RuleBase" id="RU366020"/>
    </source>
</evidence>
<comment type="similarity">
    <text evidence="1">Belongs to the PP2C family.</text>
</comment>
<dbReference type="GO" id="GO:0004722">
    <property type="term" value="F:protein serine/threonine phosphatase activity"/>
    <property type="evidence" value="ECO:0007669"/>
    <property type="project" value="UniProtKB-EC"/>
</dbReference>
<accession>A0A7S1WIM1</accession>
<reference evidence="4" key="1">
    <citation type="submission" date="2021-01" db="EMBL/GenBank/DDBJ databases">
        <authorList>
            <person name="Corre E."/>
            <person name="Pelletier E."/>
            <person name="Niang G."/>
            <person name="Scheremetjew M."/>
            <person name="Finn R."/>
            <person name="Kale V."/>
            <person name="Holt S."/>
            <person name="Cochrane G."/>
            <person name="Meng A."/>
            <person name="Brown T."/>
            <person name="Cohen L."/>
        </authorList>
    </citation>
    <scope>NUCLEOTIDE SEQUENCE</scope>
    <source>
        <strain evidence="4">OF101</strain>
    </source>
</reference>
<evidence type="ECO:0000259" key="3">
    <source>
        <dbReference type="PROSITE" id="PS51746"/>
    </source>
</evidence>
<feature type="region of interest" description="Disordered" evidence="2">
    <location>
        <begin position="168"/>
        <end position="188"/>
    </location>
</feature>
<evidence type="ECO:0000256" key="2">
    <source>
        <dbReference type="SAM" id="MobiDB-lite"/>
    </source>
</evidence>
<feature type="region of interest" description="Disordered" evidence="2">
    <location>
        <begin position="1"/>
        <end position="58"/>
    </location>
</feature>
<dbReference type="CDD" id="cd02859">
    <property type="entry name" value="E_set_AMPKbeta_like_N"/>
    <property type="match status" value="1"/>
</dbReference>
<comment type="catalytic activity">
    <reaction evidence="1">
        <text>O-phospho-L-seryl-[protein] + H2O = L-seryl-[protein] + phosphate</text>
        <dbReference type="Rhea" id="RHEA:20629"/>
        <dbReference type="Rhea" id="RHEA-COMP:9863"/>
        <dbReference type="Rhea" id="RHEA-COMP:11604"/>
        <dbReference type="ChEBI" id="CHEBI:15377"/>
        <dbReference type="ChEBI" id="CHEBI:29999"/>
        <dbReference type="ChEBI" id="CHEBI:43474"/>
        <dbReference type="ChEBI" id="CHEBI:83421"/>
        <dbReference type="EC" id="3.1.3.16"/>
    </reaction>
</comment>
<dbReference type="Gene3D" id="2.60.40.10">
    <property type="entry name" value="Immunoglobulins"/>
    <property type="match status" value="1"/>
</dbReference>
<dbReference type="GO" id="GO:0046872">
    <property type="term" value="F:metal ion binding"/>
    <property type="evidence" value="ECO:0007669"/>
    <property type="project" value="UniProtKB-UniRule"/>
</dbReference>
<feature type="domain" description="PPM-type phosphatase" evidence="3">
    <location>
        <begin position="308"/>
        <end position="591"/>
    </location>
</feature>
<dbReference type="PROSITE" id="PS51746">
    <property type="entry name" value="PPM_2"/>
    <property type="match status" value="1"/>
</dbReference>
<keyword evidence="1" id="KW-0464">Manganese</keyword>
<feature type="compositionally biased region" description="Polar residues" evidence="2">
    <location>
        <begin position="26"/>
        <end position="46"/>
    </location>
</feature>
<gene>
    <name evidence="4" type="ORF">ACAT0790_LOCUS47237</name>
</gene>
<comment type="cofactor">
    <cofactor evidence="1">
        <name>Mn(2+)</name>
        <dbReference type="ChEBI" id="CHEBI:29035"/>
    </cofactor>
</comment>
<keyword evidence="1" id="KW-0378">Hydrolase</keyword>
<comment type="catalytic activity">
    <reaction evidence="1">
        <text>O-phospho-L-threonyl-[protein] + H2O = L-threonyl-[protein] + phosphate</text>
        <dbReference type="Rhea" id="RHEA:47004"/>
        <dbReference type="Rhea" id="RHEA-COMP:11060"/>
        <dbReference type="Rhea" id="RHEA-COMP:11605"/>
        <dbReference type="ChEBI" id="CHEBI:15377"/>
        <dbReference type="ChEBI" id="CHEBI:30013"/>
        <dbReference type="ChEBI" id="CHEBI:43474"/>
        <dbReference type="ChEBI" id="CHEBI:61977"/>
        <dbReference type="EC" id="3.1.3.16"/>
    </reaction>
</comment>
<sequence length="603" mass="65272">MGGWHEEPAKGKSVLEDLGIDLPHATDSSSGLSGMTRASSTDSVSFLESEEDPARPQRQTLLVWPQSASPIGGVSSIDIYGSFTQPPWTVPLTLHLCPETGVWWISMEEALPRLQAGTYVFKFLFNDHVWMANPALPVSRSADGVENNKLRIDYRLLTRIDRKACSQTSLESSPRVSRPPTMNLVEGSKDSSQAVLEAVLEPSSRSSSVSVFGEDGKKTGRALPMGRRAVSTADRLDRAGSVNGLNRSANKRTFSLPLLKRDVQTGHKLEFLCDLVGGSDEGTLYDSDVALLLELPNVKRPNGLVLSSAAFYKPKDGAGEGEDGHFCGHPVLGVADGVGGLQHVLGYTSKAFADELMAQCKSVASGIASGKPCEPSEVAQRILCDGFMGVQKYGASTAAIAYLDTRTNRLGVAILGDSGVMVIRRPTSRCLKDADNRMTSTRSFIVFKSTAQQHDFNYPFQLCRLPQELKKLLIRRPDMPGDCMMRDVEVEEGDLVLVYSDGVYDNLHDDEVLDICDRALSPYAAHVLGLPPQAASPPELVSRAIGGAAYVRSLQENVRTPFVEEARKAGWPVSWCCGGKEDDITCVAAWIAHDTGSAAREPT</sequence>
<keyword evidence="1" id="KW-0479">Metal-binding</keyword>
<organism evidence="4">
    <name type="scientific">Alexandrium catenella</name>
    <name type="common">Red tide dinoflagellate</name>
    <name type="synonym">Gonyaulax catenella</name>
    <dbReference type="NCBI Taxonomy" id="2925"/>
    <lineage>
        <taxon>Eukaryota</taxon>
        <taxon>Sar</taxon>
        <taxon>Alveolata</taxon>
        <taxon>Dinophyceae</taxon>
        <taxon>Gonyaulacales</taxon>
        <taxon>Pyrocystaceae</taxon>
        <taxon>Alexandrium</taxon>
    </lineage>
</organism>
<comment type="cofactor">
    <cofactor evidence="1">
        <name>Mg(2+)</name>
        <dbReference type="ChEBI" id="CHEBI:18420"/>
    </cofactor>
</comment>
<dbReference type="Gene3D" id="3.60.40.10">
    <property type="entry name" value="PPM-type phosphatase domain"/>
    <property type="match status" value="1"/>
</dbReference>
<dbReference type="InterPro" id="IPR001932">
    <property type="entry name" value="PPM-type_phosphatase-like_dom"/>
</dbReference>
<proteinExistence type="inferred from homology"/>
<dbReference type="InterPro" id="IPR036457">
    <property type="entry name" value="PPM-type-like_dom_sf"/>
</dbReference>
<dbReference type="EMBL" id="HBGE01079014">
    <property type="protein sequence ID" value="CAD9170468.1"/>
    <property type="molecule type" value="Transcribed_RNA"/>
</dbReference>
<dbReference type="AlphaFoldDB" id="A0A7S1WIM1"/>
<dbReference type="PANTHER" id="PTHR12320">
    <property type="entry name" value="PROTEIN PHOSPHATASE 2C"/>
    <property type="match status" value="1"/>
</dbReference>
<name>A0A7S1WIM1_ALECA</name>
<protein>
    <recommendedName>
        <fullName evidence="1">Protein phosphatase</fullName>
        <ecNumber evidence="1">3.1.3.16</ecNumber>
    </recommendedName>
</protein>
<keyword evidence="1" id="KW-0904">Protein phosphatase</keyword>
<dbReference type="SUPFAM" id="SSF81606">
    <property type="entry name" value="PP2C-like"/>
    <property type="match status" value="1"/>
</dbReference>